<evidence type="ECO:0000313" key="2">
    <source>
        <dbReference type="EMBL" id="KXG77772.1"/>
    </source>
</evidence>
<dbReference type="Pfam" id="PF00881">
    <property type="entry name" value="Nitroreductase"/>
    <property type="match status" value="1"/>
</dbReference>
<dbReference type="InterPro" id="IPR000415">
    <property type="entry name" value="Nitroreductase-like"/>
</dbReference>
<evidence type="ECO:0000259" key="1">
    <source>
        <dbReference type="Pfam" id="PF00881"/>
    </source>
</evidence>
<organism evidence="2 3">
    <name type="scientific">Thermotalea metallivorans</name>
    <dbReference type="NCBI Taxonomy" id="520762"/>
    <lineage>
        <taxon>Bacteria</taxon>
        <taxon>Bacillati</taxon>
        <taxon>Bacillota</taxon>
        <taxon>Clostridia</taxon>
        <taxon>Peptostreptococcales</taxon>
        <taxon>Thermotaleaceae</taxon>
        <taxon>Thermotalea</taxon>
    </lineage>
</organism>
<dbReference type="InterPro" id="IPR029479">
    <property type="entry name" value="Nitroreductase"/>
</dbReference>
<dbReference type="GO" id="GO:0016491">
    <property type="term" value="F:oxidoreductase activity"/>
    <property type="evidence" value="ECO:0007669"/>
    <property type="project" value="UniProtKB-KW"/>
</dbReference>
<dbReference type="AlphaFoldDB" id="A0A140LB47"/>
<keyword evidence="2" id="KW-0560">Oxidoreductase</keyword>
<dbReference type="RefSeq" id="WP_068554533.1">
    <property type="nucleotide sequence ID" value="NZ_LOEE01000010.1"/>
</dbReference>
<dbReference type="Gene3D" id="3.40.109.10">
    <property type="entry name" value="NADH Oxidase"/>
    <property type="match status" value="1"/>
</dbReference>
<dbReference type="STRING" id="520762.AN619_03740"/>
<comment type="caution">
    <text evidence="2">The sequence shown here is derived from an EMBL/GenBank/DDBJ whole genome shotgun (WGS) entry which is preliminary data.</text>
</comment>
<accession>A0A140LB47</accession>
<feature type="domain" description="Nitroreductase" evidence="1">
    <location>
        <begin position="7"/>
        <end position="189"/>
    </location>
</feature>
<name>A0A140LB47_9FIRM</name>
<dbReference type="SUPFAM" id="SSF55469">
    <property type="entry name" value="FMN-dependent nitroreductase-like"/>
    <property type="match status" value="1"/>
</dbReference>
<dbReference type="EC" id="1.-.-.-" evidence="2"/>
<sequence>MSALDFIYRRHSVRKFKEADVDPVHIQEIIKAATYAPSGKNVQNWHFVILKNPNKIQDIVKIVEDKNAEMASWTDDESLKKEITKFKHYHTIFRGAPVLILAFAGPYREMAVEAFKAKNASSEELHNILRVSPAIQNVSAAIENLMLAAAALGYGTCWMTGPVYAFKEIQEYLGFHKEGYFLAAMTPLGVPEESELSSPPRKPIEEVMTIIE</sequence>
<evidence type="ECO:0000313" key="3">
    <source>
        <dbReference type="Proteomes" id="UP000070456"/>
    </source>
</evidence>
<dbReference type="EMBL" id="LOEE01000010">
    <property type="protein sequence ID" value="KXG77772.1"/>
    <property type="molecule type" value="Genomic_DNA"/>
</dbReference>
<dbReference type="PANTHER" id="PTHR23026">
    <property type="entry name" value="NADPH NITROREDUCTASE"/>
    <property type="match status" value="1"/>
</dbReference>
<gene>
    <name evidence="2" type="primary">ydjA</name>
    <name evidence="2" type="ORF">AN619_03740</name>
</gene>
<dbReference type="InterPro" id="IPR050627">
    <property type="entry name" value="Nitroreductase/BluB"/>
</dbReference>
<reference evidence="2 3" key="1">
    <citation type="submission" date="2015-12" db="EMBL/GenBank/DDBJ databases">
        <title>Draft genome sequence of the thermoanaerobe Thermotalea metallivorans, an isolate from the runoff channel of the Great Artesian Basin, Australia.</title>
        <authorList>
            <person name="Patel B.K."/>
        </authorList>
    </citation>
    <scope>NUCLEOTIDE SEQUENCE [LARGE SCALE GENOMIC DNA]</scope>
    <source>
        <strain evidence="2 3">B2-1</strain>
    </source>
</reference>
<keyword evidence="3" id="KW-1185">Reference proteome</keyword>
<dbReference type="OrthoDB" id="9812105at2"/>
<proteinExistence type="predicted"/>
<dbReference type="Proteomes" id="UP000070456">
    <property type="component" value="Unassembled WGS sequence"/>
</dbReference>
<dbReference type="PANTHER" id="PTHR23026:SF123">
    <property type="entry name" value="NAD(P)H NITROREDUCTASE RV3131-RELATED"/>
    <property type="match status" value="1"/>
</dbReference>
<protein>
    <submittedName>
        <fullName evidence="2">Putative NAD(P)H nitroreductase YdjA</fullName>
        <ecNumber evidence="2">1.-.-.-</ecNumber>
    </submittedName>
</protein>